<reference evidence="1 2" key="1">
    <citation type="submission" date="2022-03" db="EMBL/GenBank/DDBJ databases">
        <authorList>
            <person name="Macdonald S."/>
            <person name="Ahmed S."/>
            <person name="Newling K."/>
        </authorList>
    </citation>
    <scope>NUCLEOTIDE SEQUENCE [LARGE SCALE GENOMIC DNA]</scope>
</reference>
<accession>A0ABC8JN43</accession>
<dbReference type="AlphaFoldDB" id="A0ABC8JN43"/>
<protein>
    <submittedName>
        <fullName evidence="1">Uncharacterized protein</fullName>
    </submittedName>
</protein>
<name>A0ABC8JN43_ERUVS</name>
<organism evidence="1 2">
    <name type="scientific">Eruca vesicaria subsp. sativa</name>
    <name type="common">Garden rocket</name>
    <name type="synonym">Eruca sativa</name>
    <dbReference type="NCBI Taxonomy" id="29727"/>
    <lineage>
        <taxon>Eukaryota</taxon>
        <taxon>Viridiplantae</taxon>
        <taxon>Streptophyta</taxon>
        <taxon>Embryophyta</taxon>
        <taxon>Tracheophyta</taxon>
        <taxon>Spermatophyta</taxon>
        <taxon>Magnoliopsida</taxon>
        <taxon>eudicotyledons</taxon>
        <taxon>Gunneridae</taxon>
        <taxon>Pentapetalae</taxon>
        <taxon>rosids</taxon>
        <taxon>malvids</taxon>
        <taxon>Brassicales</taxon>
        <taxon>Brassicaceae</taxon>
        <taxon>Brassiceae</taxon>
        <taxon>Eruca</taxon>
    </lineage>
</organism>
<dbReference type="EMBL" id="CAKOAT010107376">
    <property type="protein sequence ID" value="CAH8327182.1"/>
    <property type="molecule type" value="Genomic_DNA"/>
</dbReference>
<keyword evidence="2" id="KW-1185">Reference proteome</keyword>
<evidence type="ECO:0000313" key="1">
    <source>
        <dbReference type="EMBL" id="CAH8327182.1"/>
    </source>
</evidence>
<gene>
    <name evidence="1" type="ORF">ERUC_LOCUS10989</name>
</gene>
<proteinExistence type="predicted"/>
<sequence>MMFRLVHLRITWMDNQLFHVVLEFVEFSRNSQKLHVNKKDISWKSDRDSKFGKNVRILFVPFESIIHVQALKMICFVCLFTKFLSISFLSEYSLSIMDEF</sequence>
<dbReference type="Proteomes" id="UP001642260">
    <property type="component" value="Unassembled WGS sequence"/>
</dbReference>
<comment type="caution">
    <text evidence="1">The sequence shown here is derived from an EMBL/GenBank/DDBJ whole genome shotgun (WGS) entry which is preliminary data.</text>
</comment>
<evidence type="ECO:0000313" key="2">
    <source>
        <dbReference type="Proteomes" id="UP001642260"/>
    </source>
</evidence>